<organism evidence="1 2">
    <name type="scientific">Extremus antarcticus</name>
    <dbReference type="NCBI Taxonomy" id="702011"/>
    <lineage>
        <taxon>Eukaryota</taxon>
        <taxon>Fungi</taxon>
        <taxon>Dikarya</taxon>
        <taxon>Ascomycota</taxon>
        <taxon>Pezizomycotina</taxon>
        <taxon>Dothideomycetes</taxon>
        <taxon>Dothideomycetidae</taxon>
        <taxon>Mycosphaerellales</taxon>
        <taxon>Extremaceae</taxon>
        <taxon>Extremus</taxon>
    </lineage>
</organism>
<dbReference type="AlphaFoldDB" id="A0AAJ0D9E6"/>
<sequence>MAKVFDIDATQAISPIVSVLANCTGADGEKDLCYNQPNLTRTLSYAASSDAFSANLIGYVYMFARAVSYYIGTRIFQITPADTNELRALQPPAGKSSPIDTSQGVLTYMNDTHLETLNTTTELASASNKLAEAIERPRYPYPGQCGACLS</sequence>
<protein>
    <submittedName>
        <fullName evidence="1">Uncharacterized protein</fullName>
    </submittedName>
</protein>
<dbReference type="Proteomes" id="UP001271007">
    <property type="component" value="Unassembled WGS sequence"/>
</dbReference>
<reference evidence="1" key="1">
    <citation type="submission" date="2023-04" db="EMBL/GenBank/DDBJ databases">
        <title>Black Yeasts Isolated from many extreme environments.</title>
        <authorList>
            <person name="Coleine C."/>
            <person name="Stajich J.E."/>
            <person name="Selbmann L."/>
        </authorList>
    </citation>
    <scope>NUCLEOTIDE SEQUENCE</scope>
    <source>
        <strain evidence="1">CCFEE 5312</strain>
    </source>
</reference>
<dbReference type="EMBL" id="JAWDJX010000158">
    <property type="protein sequence ID" value="KAK3045746.1"/>
    <property type="molecule type" value="Genomic_DNA"/>
</dbReference>
<keyword evidence="2" id="KW-1185">Reference proteome</keyword>
<evidence type="ECO:0000313" key="2">
    <source>
        <dbReference type="Proteomes" id="UP001271007"/>
    </source>
</evidence>
<proteinExistence type="predicted"/>
<comment type="caution">
    <text evidence="1">The sequence shown here is derived from an EMBL/GenBank/DDBJ whole genome shotgun (WGS) entry which is preliminary data.</text>
</comment>
<accession>A0AAJ0D9E6</accession>
<name>A0AAJ0D9E6_9PEZI</name>
<evidence type="ECO:0000313" key="1">
    <source>
        <dbReference type="EMBL" id="KAK3045746.1"/>
    </source>
</evidence>
<gene>
    <name evidence="1" type="ORF">LTR09_012714</name>
</gene>